<dbReference type="HOGENOM" id="CLU_094875_1_0_5"/>
<dbReference type="SUPFAM" id="SSF55826">
    <property type="entry name" value="YbaK/ProRS associated domain"/>
    <property type="match status" value="1"/>
</dbReference>
<dbReference type="EMBL" id="AP012159">
    <property type="protein sequence ID" value="BAK82828.1"/>
    <property type="molecule type" value="Genomic_DNA"/>
</dbReference>
<dbReference type="AlphaFoldDB" id="G2I3Y1"/>
<sequence>MGAVAWHEVLFYPWWHIFPRAGPQPVIRTPVVTGQTSATRFLARHGVPFSVHEYDYAPGGGLIGMQAAAAIGADPACVLKTLVVMVDRTTPVCLVVPADHKVDFKKVAGLFGGRNARMMAPERAAELTGFHSGGTSPFGQATQLPVVLSDVAMAQPHVYINAGRQGLVVGIAPTDAQAVVGAKIADISAPPLPAPVAP</sequence>
<name>G2I3Y1_KOMMN</name>
<dbReference type="Proteomes" id="UP000009044">
    <property type="component" value="Chromosome"/>
</dbReference>
<evidence type="ECO:0000313" key="3">
    <source>
        <dbReference type="Proteomes" id="UP000009044"/>
    </source>
</evidence>
<dbReference type="Pfam" id="PF04073">
    <property type="entry name" value="tRNA_edit"/>
    <property type="match status" value="1"/>
</dbReference>
<evidence type="ECO:0000313" key="2">
    <source>
        <dbReference type="EMBL" id="BAK82828.1"/>
    </source>
</evidence>
<reference evidence="3" key="1">
    <citation type="journal article" date="2011" name="J. Bacteriol.">
        <title>Complete genome sequence of NBRC 3288, a unique cellulose-nonproducing strain of Gluconacetobacter xylinus isolated from vinegar.</title>
        <authorList>
            <person name="Ogino H."/>
            <person name="Azuma Y."/>
            <person name="Hosoyama A."/>
            <person name="Nakazawa H."/>
            <person name="Matsutani M."/>
            <person name="Hasegawa A."/>
            <person name="Otsuyama K."/>
            <person name="Matsushita K."/>
            <person name="Fujita N."/>
            <person name="Shirai M."/>
        </authorList>
    </citation>
    <scope>NUCLEOTIDE SEQUENCE [LARGE SCALE GENOMIC DNA]</scope>
    <source>
        <strain evidence="3">NBRC 3288 / BCRC 11682 / LMG 1693</strain>
    </source>
</reference>
<gene>
    <name evidence="2" type="ordered locus">GLX_04160</name>
</gene>
<dbReference type="PATRIC" id="fig|634177.7.peg.475"/>
<dbReference type="eggNOG" id="COG2606">
    <property type="taxonomic scope" value="Bacteria"/>
</dbReference>
<dbReference type="KEGG" id="gxy:GLX_04160"/>
<dbReference type="GO" id="GO:0002161">
    <property type="term" value="F:aminoacyl-tRNA deacylase activity"/>
    <property type="evidence" value="ECO:0007669"/>
    <property type="project" value="InterPro"/>
</dbReference>
<dbReference type="InterPro" id="IPR036754">
    <property type="entry name" value="YbaK/aa-tRNA-synt-asso_dom_sf"/>
</dbReference>
<dbReference type="InterPro" id="IPR007214">
    <property type="entry name" value="YbaK/aa-tRNA-synth-assoc-dom"/>
</dbReference>
<dbReference type="Gene3D" id="3.90.960.10">
    <property type="entry name" value="YbaK/aminoacyl-tRNA synthetase-associated domain"/>
    <property type="match status" value="1"/>
</dbReference>
<dbReference type="PANTHER" id="PTHR30411:SF0">
    <property type="entry name" value="CYS-TRNA(PRO)_CYS-TRNA(CYS) DEACYLASE YBAK"/>
    <property type="match status" value="1"/>
</dbReference>
<dbReference type="STRING" id="634177.GLX_04160"/>
<protein>
    <recommendedName>
        <fullName evidence="1">YbaK/aminoacyl-tRNA synthetase-associated domain-containing protein</fullName>
    </recommendedName>
</protein>
<proteinExistence type="predicted"/>
<evidence type="ECO:0000259" key="1">
    <source>
        <dbReference type="Pfam" id="PF04073"/>
    </source>
</evidence>
<feature type="domain" description="YbaK/aminoacyl-tRNA synthetase-associated" evidence="1">
    <location>
        <begin position="66"/>
        <end position="176"/>
    </location>
</feature>
<dbReference type="PANTHER" id="PTHR30411">
    <property type="entry name" value="CYTOPLASMIC PROTEIN"/>
    <property type="match status" value="1"/>
</dbReference>
<organism evidence="2 3">
    <name type="scientific">Komagataeibacter medellinensis (strain NBRC 3288 / BCRC 11682 / LMG 1693 / Kondo 51)</name>
    <name type="common">Gluconacetobacter medellinensis</name>
    <dbReference type="NCBI Taxonomy" id="634177"/>
    <lineage>
        <taxon>Bacteria</taxon>
        <taxon>Pseudomonadati</taxon>
        <taxon>Pseudomonadota</taxon>
        <taxon>Alphaproteobacteria</taxon>
        <taxon>Acetobacterales</taxon>
        <taxon>Acetobacteraceae</taxon>
        <taxon>Komagataeibacter</taxon>
    </lineage>
</organism>
<accession>G2I3Y1</accession>